<evidence type="ECO:0000256" key="3">
    <source>
        <dbReference type="ARBA" id="ARBA00022691"/>
    </source>
</evidence>
<dbReference type="InterPro" id="IPR010280">
    <property type="entry name" value="U5_MeTrfase_fam"/>
</dbReference>
<dbReference type="EC" id="2.1.1.35" evidence="5"/>
<proteinExistence type="predicted"/>
<dbReference type="GO" id="GO:0000049">
    <property type="term" value="F:tRNA binding"/>
    <property type="evidence" value="ECO:0007669"/>
    <property type="project" value="TreeGrafter"/>
</dbReference>
<dbReference type="Pfam" id="PF05958">
    <property type="entry name" value="tRNA_U5-meth_tr"/>
    <property type="match status" value="1"/>
</dbReference>
<evidence type="ECO:0000313" key="5">
    <source>
        <dbReference type="EMBL" id="SQC15931.1"/>
    </source>
</evidence>
<dbReference type="Proteomes" id="UP000251088">
    <property type="component" value="Unassembled WGS sequence"/>
</dbReference>
<dbReference type="GO" id="GO:0019843">
    <property type="term" value="F:rRNA binding"/>
    <property type="evidence" value="ECO:0007669"/>
    <property type="project" value="TreeGrafter"/>
</dbReference>
<dbReference type="GO" id="GO:0032259">
    <property type="term" value="P:methylation"/>
    <property type="evidence" value="ECO:0007669"/>
    <property type="project" value="UniProtKB-KW"/>
</dbReference>
<dbReference type="EMBL" id="UAWN01000012">
    <property type="protein sequence ID" value="SQC15931.1"/>
    <property type="molecule type" value="Genomic_DNA"/>
</dbReference>
<accession>A0A2X3CU40</accession>
<dbReference type="SUPFAM" id="SSF53335">
    <property type="entry name" value="S-adenosyl-L-methionine-dependent methyltransferases"/>
    <property type="match status" value="1"/>
</dbReference>
<dbReference type="GO" id="GO:0030697">
    <property type="term" value="F:tRNA (uracil(54)-C5)-methyltransferase activity, S-adenosyl methionine-dependent"/>
    <property type="evidence" value="ECO:0007669"/>
    <property type="project" value="UniProtKB-EC"/>
</dbReference>
<sequence length="109" mass="12726">MTPEHLPTEQYEAQLAEKVVRLQTMMAPFAAPVPEVFRSPVSHYRMRAEFRLWHDGDDLYHIIFDQQTRSRIRVDSFPAASALINQLMTAMLEGVRNNPVLRQKLFQID</sequence>
<dbReference type="GO" id="GO:0008033">
    <property type="term" value="P:tRNA processing"/>
    <property type="evidence" value="ECO:0007669"/>
    <property type="project" value="UniProtKB-KW"/>
</dbReference>
<evidence type="ECO:0000256" key="4">
    <source>
        <dbReference type="ARBA" id="ARBA00022694"/>
    </source>
</evidence>
<organism evidence="5 6">
    <name type="scientific">Klebsiella pneumoniae</name>
    <dbReference type="NCBI Taxonomy" id="573"/>
    <lineage>
        <taxon>Bacteria</taxon>
        <taxon>Pseudomonadati</taxon>
        <taxon>Pseudomonadota</taxon>
        <taxon>Gammaproteobacteria</taxon>
        <taxon>Enterobacterales</taxon>
        <taxon>Enterobacteriaceae</taxon>
        <taxon>Klebsiella/Raoultella group</taxon>
        <taxon>Klebsiella</taxon>
        <taxon>Klebsiella pneumoniae complex</taxon>
    </lineage>
</organism>
<keyword evidence="3" id="KW-0949">S-adenosyl-L-methionine</keyword>
<evidence type="ECO:0000256" key="1">
    <source>
        <dbReference type="ARBA" id="ARBA00022603"/>
    </source>
</evidence>
<reference evidence="5 6" key="1">
    <citation type="submission" date="2018-06" db="EMBL/GenBank/DDBJ databases">
        <authorList>
            <consortium name="Pathogen Informatics"/>
            <person name="Doyle S."/>
        </authorList>
    </citation>
    <scope>NUCLEOTIDE SEQUENCE [LARGE SCALE GENOMIC DNA]</scope>
    <source>
        <strain evidence="5 6">NCTC9128</strain>
    </source>
</reference>
<dbReference type="PANTHER" id="PTHR47790">
    <property type="entry name" value="TRNA/TMRNA (URACIL-C(5))-METHYLTRANSFERASE"/>
    <property type="match status" value="1"/>
</dbReference>
<dbReference type="InterPro" id="IPR029063">
    <property type="entry name" value="SAM-dependent_MTases_sf"/>
</dbReference>
<dbReference type="PANTHER" id="PTHR47790:SF2">
    <property type="entry name" value="TRNA_TMRNA (URACIL-C(5))-METHYLTRANSFERASE"/>
    <property type="match status" value="1"/>
</dbReference>
<dbReference type="AlphaFoldDB" id="A0A2X3CU40"/>
<keyword evidence="4" id="KW-0819">tRNA processing</keyword>
<protein>
    <submittedName>
        <fullName evidence="5">tRNA (Uracil54-C5-)-methyltransferase</fullName>
        <ecNumber evidence="5">2.1.1.35</ecNumber>
    </submittedName>
</protein>
<dbReference type="InterPro" id="IPR011869">
    <property type="entry name" value="TrmA_MeTrfase"/>
</dbReference>
<dbReference type="Gene3D" id="2.40.50.1070">
    <property type="match status" value="1"/>
</dbReference>
<dbReference type="GO" id="GO:0005829">
    <property type="term" value="C:cytosol"/>
    <property type="evidence" value="ECO:0007669"/>
    <property type="project" value="TreeGrafter"/>
</dbReference>
<gene>
    <name evidence="5" type="primary">trmA_3</name>
    <name evidence="5" type="ORF">NCTC9128_03934</name>
</gene>
<keyword evidence="2 5" id="KW-0808">Transferase</keyword>
<keyword evidence="1 5" id="KW-0489">Methyltransferase</keyword>
<evidence type="ECO:0000313" key="6">
    <source>
        <dbReference type="Proteomes" id="UP000251088"/>
    </source>
</evidence>
<name>A0A2X3CU40_KLEPN</name>
<evidence type="ECO:0000256" key="2">
    <source>
        <dbReference type="ARBA" id="ARBA00022679"/>
    </source>
</evidence>